<dbReference type="PANTHER" id="PTHR11439:SF495">
    <property type="entry name" value="REVERSE TRANSCRIPTASE, RNA-DEPENDENT DNA POLYMERASE-RELATED"/>
    <property type="match status" value="1"/>
</dbReference>
<keyword evidence="2" id="KW-0812">Transmembrane</keyword>
<sequence length="1395" mass="157127">MGRLHMMYSEEDLLISAISICLGVLFIFIITGTIWESLVKKLMMDFFLGYSPMDKAFRVFNIRRQEMEETVHVTFSKDDEAISQSSTEGDAINFNENRSFPDDEYLEPRSEVNQCPGNTEYFPYIHAYENTTPTKSPILQVSVTSEDSPELTKADNHPALHEPDQTESADHLEPVEPQNNVIIKPISDVQPLPTILPSAEGYNQQNEIDYEETFAPVTRLEAIRIFLAYAAYMGFIVYQMDVKSSFLNGKISEEVYVQQPPRFESSEFPNHVCKLDKALYGLKQAPKACEMPYVSPNNLGPDESGVSVNETLFRGIIRSLMYLTASRPDIQFSTCLCARYQANPKESYLVAVKRIFRYLKGTPNLGFWYPKGSGFDLKAYSNSDYARCNLDRKSTSGGCQILGGKLVCWSAKKQSSVAMSSAEAEYVAASGCCAQVLWIKSQLADYDVLYDKVPIFCDNTSIIAISNNLVLHYRTKHIDISYHFIIDHILKGDIELHFVPTDLQLADSFTKPLAELSFTRLVAELDSIIGFNNAVALLEHTNEVEEETKTITFSLSWCNKPLSFTQDEFISAIGLPICKEVVPLPPKETDQMNLNQQIIAYCLIWGLNQQTIAYCLIWGLKIDIGAIIFSDLVHKLQNRKKNRETNICYTRFLSLIFEKLLGVNYISNDLTLVKPHTITIASFKKPLAYEVPLTSYMLKVAKLSEEPEQSVIPPPREVNADDIADKSLSKASVQPVTQPKALTNLKEKKKRIPPSSKPKSPYKVRVILPKKPVTEAQHAEVTVVTADATKSLVASELAEEQVNQPSAAEAEKVLDQNVEKDVKDVGFVAMEEVTFEQIMDEVDSKSQGSQVIAESPYDTELEIKIIKSYQAATISGLLFIHQNSSYDQEDQEEIDITPKDAEEGDAFDSLSSLRSMPDDDLASLTGFKTQDSTDHVFEEGTETLHAFADKPAQSDPLDHLHEELCLLYNKVNELESNIIKHVSNSIQATMPIIMTNTLKEQLPGLLSDALKDTLPRLIKDSIKSSVSTSIAEELPQVEAQRFVLLQKELSTSLHNKVRKSIKLKDLRIMFKDMVSLLEVAEVFKKANAEGEKWEKNNPESTAEEKDAQHPDQSKEEQDSGATIVAISLLEDTKKETNDEPSAKKLKFLIPPSSIPSPTPLKSIMPEPPKPTPPRDESKGKGIATEESLKDIMPFMEEGGSVLKISSLKSFTQEMAEHEAKRQKMLDEFNHQISFRADQLPITKISYVVNPNKEATMKITRGDNPLNLIVHPNFRLKMLGFSEWLEWVIDQAKKLGLPTPPALATFRMTAEYKKRKRTEFLKEVFVTENIIVDAMQRNLIPPPKVVPIEGFVINEPELGIFFMNRNTDIAFQRETEFHLTPIVQLIRIQKQIKVDS</sequence>
<evidence type="ECO:0000313" key="5">
    <source>
        <dbReference type="Proteomes" id="UP001151760"/>
    </source>
</evidence>
<feature type="transmembrane region" description="Helical" evidence="2">
    <location>
        <begin position="13"/>
        <end position="35"/>
    </location>
</feature>
<reference evidence="4" key="1">
    <citation type="journal article" date="2022" name="Int. J. Mol. Sci.">
        <title>Draft Genome of Tanacetum Coccineum: Genomic Comparison of Closely Related Tanacetum-Family Plants.</title>
        <authorList>
            <person name="Yamashiro T."/>
            <person name="Shiraishi A."/>
            <person name="Nakayama K."/>
            <person name="Satake H."/>
        </authorList>
    </citation>
    <scope>NUCLEOTIDE SEQUENCE</scope>
</reference>
<dbReference type="PANTHER" id="PTHR11439">
    <property type="entry name" value="GAG-POL-RELATED RETROTRANSPOSON"/>
    <property type="match status" value="1"/>
</dbReference>
<keyword evidence="2" id="KW-1133">Transmembrane helix</keyword>
<feature type="region of interest" description="Disordered" evidence="1">
    <location>
        <begin position="143"/>
        <end position="171"/>
    </location>
</feature>
<protein>
    <submittedName>
        <fullName evidence="4">Retrovirus-related pol polyprotein from transposon TNT 1-94</fullName>
    </submittedName>
</protein>
<keyword evidence="5" id="KW-1185">Reference proteome</keyword>
<comment type="caution">
    <text evidence="4">The sequence shown here is derived from an EMBL/GenBank/DDBJ whole genome shotgun (WGS) entry which is preliminary data.</text>
</comment>
<keyword evidence="2" id="KW-0472">Membrane</keyword>
<feature type="compositionally biased region" description="Basic and acidic residues" evidence="1">
    <location>
        <begin position="1130"/>
        <end position="1142"/>
    </location>
</feature>
<name>A0ABQ4XA88_9ASTR</name>
<feature type="compositionally biased region" description="Basic and acidic residues" evidence="1">
    <location>
        <begin position="150"/>
        <end position="171"/>
    </location>
</feature>
<evidence type="ECO:0000256" key="2">
    <source>
        <dbReference type="SAM" id="Phobius"/>
    </source>
</evidence>
<evidence type="ECO:0000313" key="4">
    <source>
        <dbReference type="EMBL" id="GJS62177.1"/>
    </source>
</evidence>
<organism evidence="4 5">
    <name type="scientific">Tanacetum coccineum</name>
    <dbReference type="NCBI Taxonomy" id="301880"/>
    <lineage>
        <taxon>Eukaryota</taxon>
        <taxon>Viridiplantae</taxon>
        <taxon>Streptophyta</taxon>
        <taxon>Embryophyta</taxon>
        <taxon>Tracheophyta</taxon>
        <taxon>Spermatophyta</taxon>
        <taxon>Magnoliopsida</taxon>
        <taxon>eudicotyledons</taxon>
        <taxon>Gunneridae</taxon>
        <taxon>Pentapetalae</taxon>
        <taxon>asterids</taxon>
        <taxon>campanulids</taxon>
        <taxon>Asterales</taxon>
        <taxon>Asteraceae</taxon>
        <taxon>Asteroideae</taxon>
        <taxon>Anthemideae</taxon>
        <taxon>Anthemidinae</taxon>
        <taxon>Tanacetum</taxon>
    </lineage>
</organism>
<evidence type="ECO:0000259" key="3">
    <source>
        <dbReference type="Pfam" id="PF07727"/>
    </source>
</evidence>
<feature type="compositionally biased region" description="Basic and acidic residues" evidence="1">
    <location>
        <begin position="1090"/>
        <end position="1117"/>
    </location>
</feature>
<dbReference type="EMBL" id="BQNB010009341">
    <property type="protein sequence ID" value="GJS62177.1"/>
    <property type="molecule type" value="Genomic_DNA"/>
</dbReference>
<evidence type="ECO:0000256" key="1">
    <source>
        <dbReference type="SAM" id="MobiDB-lite"/>
    </source>
</evidence>
<dbReference type="Pfam" id="PF07727">
    <property type="entry name" value="RVT_2"/>
    <property type="match status" value="1"/>
</dbReference>
<feature type="domain" description="Reverse transcriptase Ty1/copia-type" evidence="3">
    <location>
        <begin position="199"/>
        <end position="288"/>
    </location>
</feature>
<dbReference type="Proteomes" id="UP001151760">
    <property type="component" value="Unassembled WGS sequence"/>
</dbReference>
<feature type="region of interest" description="Disordered" evidence="1">
    <location>
        <begin position="1090"/>
        <end position="1181"/>
    </location>
</feature>
<dbReference type="CDD" id="cd09272">
    <property type="entry name" value="RNase_HI_RT_Ty1"/>
    <property type="match status" value="1"/>
</dbReference>
<proteinExistence type="predicted"/>
<reference evidence="4" key="2">
    <citation type="submission" date="2022-01" db="EMBL/GenBank/DDBJ databases">
        <authorList>
            <person name="Yamashiro T."/>
            <person name="Shiraishi A."/>
            <person name="Satake H."/>
            <person name="Nakayama K."/>
        </authorList>
    </citation>
    <scope>NUCLEOTIDE SEQUENCE</scope>
</reference>
<dbReference type="InterPro" id="IPR013103">
    <property type="entry name" value="RVT_2"/>
</dbReference>
<gene>
    <name evidence="4" type="ORF">Tco_0656961</name>
</gene>
<accession>A0ABQ4XA88</accession>